<dbReference type="InterPro" id="IPR011678">
    <property type="entry name" value="EMC1_C"/>
</dbReference>
<keyword evidence="8" id="KW-1133">Transmembrane helix</keyword>
<dbReference type="EMBL" id="BPQB01000002">
    <property type="protein sequence ID" value="GJE85471.1"/>
    <property type="molecule type" value="Genomic_DNA"/>
</dbReference>
<comment type="similarity">
    <text evidence="2">Belongs to the EMC1 family.</text>
</comment>
<reference evidence="14 15" key="1">
    <citation type="submission" date="2021-08" db="EMBL/GenBank/DDBJ databases">
        <title>Draft Genome Sequence of Phanerochaete sordida strain YK-624.</title>
        <authorList>
            <person name="Mori T."/>
            <person name="Dohra H."/>
            <person name="Suzuki T."/>
            <person name="Kawagishi H."/>
            <person name="Hirai H."/>
        </authorList>
    </citation>
    <scope>NUCLEOTIDE SEQUENCE [LARGE SCALE GENOMIC DNA]</scope>
    <source>
        <strain evidence="14 15">YK-624</strain>
    </source>
</reference>
<evidence type="ECO:0000256" key="8">
    <source>
        <dbReference type="ARBA" id="ARBA00022989"/>
    </source>
</evidence>
<dbReference type="InterPro" id="IPR058545">
    <property type="entry name" value="Beta-prop_EMC1_1st"/>
</dbReference>
<dbReference type="InterPro" id="IPR026895">
    <property type="entry name" value="EMC1"/>
</dbReference>
<dbReference type="GO" id="GO:0034975">
    <property type="term" value="P:protein folding in endoplasmic reticulum"/>
    <property type="evidence" value="ECO:0007669"/>
    <property type="project" value="TreeGrafter"/>
</dbReference>
<feature type="domain" description="ER membrane protein complex subunit 1 C-terminal" evidence="12">
    <location>
        <begin position="798"/>
        <end position="1013"/>
    </location>
</feature>
<dbReference type="GO" id="GO:0072546">
    <property type="term" value="C:EMC complex"/>
    <property type="evidence" value="ECO:0007669"/>
    <property type="project" value="InterPro"/>
</dbReference>
<dbReference type="SUPFAM" id="SSF50998">
    <property type="entry name" value="Quinoprotein alcohol dehydrogenase-like"/>
    <property type="match status" value="1"/>
</dbReference>
<dbReference type="Pfam" id="PF25293">
    <property type="entry name" value="Beta-prop_EMC1_N"/>
    <property type="match status" value="1"/>
</dbReference>
<proteinExistence type="inferred from homology"/>
<gene>
    <name evidence="14" type="ORF">PsYK624_015500</name>
</gene>
<feature type="signal peptide" evidence="11">
    <location>
        <begin position="1"/>
        <end position="25"/>
    </location>
</feature>
<comment type="caution">
    <text evidence="14">The sequence shown here is derived from an EMBL/GenBank/DDBJ whole genome shotgun (WGS) entry which is preliminary data.</text>
</comment>
<evidence type="ECO:0000256" key="11">
    <source>
        <dbReference type="SAM" id="SignalP"/>
    </source>
</evidence>
<evidence type="ECO:0000256" key="4">
    <source>
        <dbReference type="ARBA" id="ARBA00020824"/>
    </source>
</evidence>
<evidence type="ECO:0000313" key="14">
    <source>
        <dbReference type="EMBL" id="GJE85471.1"/>
    </source>
</evidence>
<keyword evidence="9" id="KW-0472">Membrane</keyword>
<dbReference type="AlphaFoldDB" id="A0A9P3FZK1"/>
<dbReference type="InterPro" id="IPR011047">
    <property type="entry name" value="Quinoprotein_ADH-like_sf"/>
</dbReference>
<evidence type="ECO:0000313" key="15">
    <source>
        <dbReference type="Proteomes" id="UP000703269"/>
    </source>
</evidence>
<evidence type="ECO:0000256" key="10">
    <source>
        <dbReference type="ARBA" id="ARBA00023180"/>
    </source>
</evidence>
<evidence type="ECO:0000256" key="5">
    <source>
        <dbReference type="ARBA" id="ARBA00022692"/>
    </source>
</evidence>
<protein>
    <recommendedName>
        <fullName evidence="4">ER membrane protein complex subunit 1</fullName>
    </recommendedName>
</protein>
<dbReference type="InterPro" id="IPR018391">
    <property type="entry name" value="PQQ_b-propeller_rpt"/>
</dbReference>
<dbReference type="PANTHER" id="PTHR21573:SF0">
    <property type="entry name" value="ER MEMBRANE PROTEIN COMPLEX SUBUNIT 1"/>
    <property type="match status" value="1"/>
</dbReference>
<accession>A0A9P3FZK1</accession>
<dbReference type="Gene3D" id="2.130.10.10">
    <property type="entry name" value="YVTN repeat-like/Quinoprotein amine dehydrogenase"/>
    <property type="match status" value="1"/>
</dbReference>
<evidence type="ECO:0000259" key="12">
    <source>
        <dbReference type="Pfam" id="PF07774"/>
    </source>
</evidence>
<evidence type="ECO:0000259" key="13">
    <source>
        <dbReference type="Pfam" id="PF25293"/>
    </source>
</evidence>
<evidence type="ECO:0000256" key="7">
    <source>
        <dbReference type="ARBA" id="ARBA00022824"/>
    </source>
</evidence>
<keyword evidence="7" id="KW-0256">Endoplasmic reticulum</keyword>
<feature type="domain" description="EMC1 first beta-propeller" evidence="13">
    <location>
        <begin position="19"/>
        <end position="440"/>
    </location>
</feature>
<comment type="subunit">
    <text evidence="3">Component of the ER membrane protein complex (EMC).</text>
</comment>
<evidence type="ECO:0000256" key="6">
    <source>
        <dbReference type="ARBA" id="ARBA00022729"/>
    </source>
</evidence>
<name>A0A9P3FZK1_9APHY</name>
<keyword evidence="15" id="KW-1185">Reference proteome</keyword>
<dbReference type="PANTHER" id="PTHR21573">
    <property type="entry name" value="ER MEMBRANE PROTEIN COMPLEX SUBUNIT 1"/>
    <property type="match status" value="1"/>
</dbReference>
<dbReference type="Proteomes" id="UP000703269">
    <property type="component" value="Unassembled WGS sequence"/>
</dbReference>
<dbReference type="Pfam" id="PF07774">
    <property type="entry name" value="EMC1_C"/>
    <property type="match status" value="1"/>
</dbReference>
<feature type="chain" id="PRO_5040156684" description="ER membrane protein complex subunit 1" evidence="11">
    <location>
        <begin position="26"/>
        <end position="1015"/>
    </location>
</feature>
<evidence type="ECO:0000256" key="1">
    <source>
        <dbReference type="ARBA" id="ARBA00004115"/>
    </source>
</evidence>
<comment type="subcellular location">
    <subcellularLocation>
        <location evidence="1">Endoplasmic reticulum membrane</location>
        <topology evidence="1">Single-pass type I membrane protein</topology>
    </subcellularLocation>
</comment>
<evidence type="ECO:0000256" key="3">
    <source>
        <dbReference type="ARBA" id="ARBA00011276"/>
    </source>
</evidence>
<keyword evidence="10" id="KW-0325">Glycoprotein</keyword>
<sequence>MLRLLALWLASIAALPAFAIHASEAGVVDWYKPLIGDALTGNPNLSPVFHRTTQDNGNTKSLVLTATSSNVLSGLHPDNGSIAWRYLFEDDDRVLAFKKHKNRVAAVSGVGGATVRILDVTTGHLLHERHLHKPEAGRLLEPDSTGVALAFDSTSNVYALANGHTVRKIDASTGEVLWGWAAPDQASLNVYSAVLPTPSAVYLIGLAKSFASYTLHITALSPADGSVLGSKDVSSSIEQGPASLFALSNPAVELGHARVLWLEANQIKSVRLTPELKEKPTTVKGTAYRKLVDLGLSDHGLLVAIKDDGSGHVVKLDDEGSGLKVIWEFADSADSAQNTASLYTGGLDKAGNPYVGRVFWSHFYKKASAHILAPHLAEGKGLVTGYTFPFETGVHGIIGNVAIDAANPEEFRVIGRVLATTTTGAIQLWQQDQLQWTREESLADIRVAEFVELPERKLVEAGLDDGHETFAERVRRQISEARDFPHYAVHFVKRFVTGSYDSVSSSVAPTSNDTALSRDTFGFRKILVVATGRGKVYGIDSANGEILWSRLFGLGWAAEVGGRIFPLKIYTTKTVMDAETPQVVIVTQRRANNGLVDTVLFHVDALTGEDSTGKSAAAEMLPGIDTIAGPLVEAYLVRDEATKFVLLFDEFLQAHIYPDTSETSASFEKLIPSLNFALRTGQVGSFRLTGHRLGLQKEFTGKYIAHPTWAASLPDSEDIQAVVTRPHEPVASLGKVLGNRTTLYKYLNPNVVAVVTSSLKAPTPSCGIYVMDVVKGSTLYHSVLPATGGACDIKAAFTENWLIYHYYDDDFGVDQAKSYRVVSVELYEGSGVDSKISSSDLSSFANSSTNVNVIEQTYVFPRGVSAMTTTTTKFGITSKDLIVAGENGIVQALPRRFFDPRRPKRKPTTEEQEEWLVQYDALIPDDPKRVLSHNYHVANVRSILTSPALLESTSLVFAYGLDLFSTRVTPSNTFDVLSENFNKMQLVLTISGLALAILITKPMVRNKRLRERWYN</sequence>
<organism evidence="14 15">
    <name type="scientific">Phanerochaete sordida</name>
    <dbReference type="NCBI Taxonomy" id="48140"/>
    <lineage>
        <taxon>Eukaryota</taxon>
        <taxon>Fungi</taxon>
        <taxon>Dikarya</taxon>
        <taxon>Basidiomycota</taxon>
        <taxon>Agaricomycotina</taxon>
        <taxon>Agaricomycetes</taxon>
        <taxon>Polyporales</taxon>
        <taxon>Phanerochaetaceae</taxon>
        <taxon>Phanerochaete</taxon>
    </lineage>
</organism>
<dbReference type="OrthoDB" id="28092at2759"/>
<dbReference type="SMART" id="SM00564">
    <property type="entry name" value="PQQ"/>
    <property type="match status" value="3"/>
</dbReference>
<evidence type="ECO:0000256" key="9">
    <source>
        <dbReference type="ARBA" id="ARBA00023136"/>
    </source>
</evidence>
<dbReference type="InterPro" id="IPR015943">
    <property type="entry name" value="WD40/YVTN_repeat-like_dom_sf"/>
</dbReference>
<evidence type="ECO:0000256" key="2">
    <source>
        <dbReference type="ARBA" id="ARBA00007904"/>
    </source>
</evidence>
<keyword evidence="6 11" id="KW-0732">Signal</keyword>
<keyword evidence="5" id="KW-0812">Transmembrane</keyword>